<organism evidence="1 2">
    <name type="scientific">Caerostris extrusa</name>
    <name type="common">Bark spider</name>
    <name type="synonym">Caerostris bankana</name>
    <dbReference type="NCBI Taxonomy" id="172846"/>
    <lineage>
        <taxon>Eukaryota</taxon>
        <taxon>Metazoa</taxon>
        <taxon>Ecdysozoa</taxon>
        <taxon>Arthropoda</taxon>
        <taxon>Chelicerata</taxon>
        <taxon>Arachnida</taxon>
        <taxon>Araneae</taxon>
        <taxon>Araneomorphae</taxon>
        <taxon>Entelegynae</taxon>
        <taxon>Araneoidea</taxon>
        <taxon>Araneidae</taxon>
        <taxon>Caerostris</taxon>
    </lineage>
</organism>
<reference evidence="1 2" key="1">
    <citation type="submission" date="2021-06" db="EMBL/GenBank/DDBJ databases">
        <title>Caerostris extrusa draft genome.</title>
        <authorList>
            <person name="Kono N."/>
            <person name="Arakawa K."/>
        </authorList>
    </citation>
    <scope>NUCLEOTIDE SEQUENCE [LARGE SCALE GENOMIC DNA]</scope>
</reference>
<dbReference type="Proteomes" id="UP001054945">
    <property type="component" value="Unassembled WGS sequence"/>
</dbReference>
<evidence type="ECO:0000313" key="1">
    <source>
        <dbReference type="EMBL" id="GIY41529.1"/>
    </source>
</evidence>
<sequence>MKACSLPNGVLKIHPILGEQLKIQILHNALCYRKGSKGERGPLRDYRILCYHQRASKVRRINGSRRAFINFRPETEFLQN</sequence>
<proteinExistence type="predicted"/>
<dbReference type="AlphaFoldDB" id="A0AAV4T8K2"/>
<protein>
    <submittedName>
        <fullName evidence="1">Uncharacterized protein</fullName>
    </submittedName>
</protein>
<comment type="caution">
    <text evidence="1">The sequence shown here is derived from an EMBL/GenBank/DDBJ whole genome shotgun (WGS) entry which is preliminary data.</text>
</comment>
<keyword evidence="2" id="KW-1185">Reference proteome</keyword>
<name>A0AAV4T8K2_CAEEX</name>
<evidence type="ECO:0000313" key="2">
    <source>
        <dbReference type="Proteomes" id="UP001054945"/>
    </source>
</evidence>
<gene>
    <name evidence="1" type="ORF">CEXT_516141</name>
</gene>
<dbReference type="EMBL" id="BPLR01010722">
    <property type="protein sequence ID" value="GIY41529.1"/>
    <property type="molecule type" value="Genomic_DNA"/>
</dbReference>
<accession>A0AAV4T8K2</accession>